<dbReference type="STRING" id="1121298.SAMN05444401_2364"/>
<accession>A0A1M6H4B8</accession>
<dbReference type="RefSeq" id="WP_073006750.1">
    <property type="nucleotide sequence ID" value="NZ_FQZO01000003.1"/>
</dbReference>
<sequence length="118" mass="13028">MKLTFKKIISIIIVLLLGIALALINGWLPISSKNTHPPCDQLPSVAEVTEALANHKSFAKEIESLGENIKVEVGLPCSDDENRALIQIKYKSKSEEEAIRNLIEISEGFGVPIHLVKR</sequence>
<dbReference type="EMBL" id="FQZO01000003">
    <property type="protein sequence ID" value="SHJ17044.1"/>
    <property type="molecule type" value="Genomic_DNA"/>
</dbReference>
<protein>
    <submittedName>
        <fullName evidence="1">Uncharacterized protein</fullName>
    </submittedName>
</protein>
<proteinExistence type="predicted"/>
<keyword evidence="2" id="KW-1185">Reference proteome</keyword>
<gene>
    <name evidence="1" type="ORF">SAMN05444401_2364</name>
</gene>
<dbReference type="Proteomes" id="UP000184080">
    <property type="component" value="Unassembled WGS sequence"/>
</dbReference>
<reference evidence="1 2" key="1">
    <citation type="submission" date="2016-11" db="EMBL/GenBank/DDBJ databases">
        <authorList>
            <person name="Jaros S."/>
            <person name="Januszkiewicz K."/>
            <person name="Wedrychowicz H."/>
        </authorList>
    </citation>
    <scope>NUCLEOTIDE SEQUENCE [LARGE SCALE GENOMIC DNA]</scope>
    <source>
        <strain evidence="1 2">DSM 21864</strain>
    </source>
</reference>
<dbReference type="AlphaFoldDB" id="A0A1M6H4B8"/>
<dbReference type="OrthoDB" id="5195971at2"/>
<evidence type="ECO:0000313" key="2">
    <source>
        <dbReference type="Proteomes" id="UP000184080"/>
    </source>
</evidence>
<evidence type="ECO:0000313" key="1">
    <source>
        <dbReference type="EMBL" id="SHJ17044.1"/>
    </source>
</evidence>
<organism evidence="1 2">
    <name type="scientific">Clostridium amylolyticum</name>
    <dbReference type="NCBI Taxonomy" id="1121298"/>
    <lineage>
        <taxon>Bacteria</taxon>
        <taxon>Bacillati</taxon>
        <taxon>Bacillota</taxon>
        <taxon>Clostridia</taxon>
        <taxon>Eubacteriales</taxon>
        <taxon>Clostridiaceae</taxon>
        <taxon>Clostridium</taxon>
    </lineage>
</organism>
<name>A0A1M6H4B8_9CLOT</name>